<accession>A0A2A2K2U1</accession>
<proteinExistence type="predicted"/>
<dbReference type="AlphaFoldDB" id="A0A2A2K2U1"/>
<reference evidence="1 2" key="1">
    <citation type="journal article" date="2017" name="Curr. Biol.">
        <title>Genome architecture and evolution of a unichromosomal asexual nematode.</title>
        <authorList>
            <person name="Fradin H."/>
            <person name="Zegar C."/>
            <person name="Gutwein M."/>
            <person name="Lucas J."/>
            <person name="Kovtun M."/>
            <person name="Corcoran D."/>
            <person name="Baugh L.R."/>
            <person name="Kiontke K."/>
            <person name="Gunsalus K."/>
            <person name="Fitch D.H."/>
            <person name="Piano F."/>
        </authorList>
    </citation>
    <scope>NUCLEOTIDE SEQUENCE [LARGE SCALE GENOMIC DNA]</scope>
    <source>
        <strain evidence="1">PF1309</strain>
    </source>
</reference>
<evidence type="ECO:0000313" key="1">
    <source>
        <dbReference type="EMBL" id="PAV68231.1"/>
    </source>
</evidence>
<comment type="caution">
    <text evidence="1">The sequence shown here is derived from an EMBL/GenBank/DDBJ whole genome shotgun (WGS) entry which is preliminary data.</text>
</comment>
<keyword evidence="2" id="KW-1185">Reference proteome</keyword>
<sequence>MRAPTFFMIEVAADGPWFDFASAAARRSVGIGDAALFVGAAIGLGDLAERLAGEQAPGRAAAPRQAGAFVLKQPLADRPAFAFAADEVVLRHLHVGEEGFAEGRRT</sequence>
<dbReference type="EMBL" id="LIAE01009788">
    <property type="protein sequence ID" value="PAV68231.1"/>
    <property type="molecule type" value="Genomic_DNA"/>
</dbReference>
<name>A0A2A2K2U1_9BILA</name>
<gene>
    <name evidence="1" type="ORF">WR25_00224</name>
</gene>
<evidence type="ECO:0000313" key="2">
    <source>
        <dbReference type="Proteomes" id="UP000218231"/>
    </source>
</evidence>
<protein>
    <submittedName>
        <fullName evidence="1">Uncharacterized protein</fullName>
    </submittedName>
</protein>
<organism evidence="1 2">
    <name type="scientific">Diploscapter pachys</name>
    <dbReference type="NCBI Taxonomy" id="2018661"/>
    <lineage>
        <taxon>Eukaryota</taxon>
        <taxon>Metazoa</taxon>
        <taxon>Ecdysozoa</taxon>
        <taxon>Nematoda</taxon>
        <taxon>Chromadorea</taxon>
        <taxon>Rhabditida</taxon>
        <taxon>Rhabditina</taxon>
        <taxon>Rhabditomorpha</taxon>
        <taxon>Rhabditoidea</taxon>
        <taxon>Rhabditidae</taxon>
        <taxon>Diploscapter</taxon>
    </lineage>
</organism>
<dbReference type="Proteomes" id="UP000218231">
    <property type="component" value="Unassembled WGS sequence"/>
</dbReference>